<reference evidence="20" key="1">
    <citation type="submission" date="2020-02" db="EMBL/GenBank/DDBJ databases">
        <authorList>
            <person name="Meier V. D."/>
        </authorList>
    </citation>
    <scope>NUCLEOTIDE SEQUENCE</scope>
    <source>
        <strain evidence="20">AVDCRST_MAG94</strain>
    </source>
</reference>
<evidence type="ECO:0000256" key="5">
    <source>
        <dbReference type="ARBA" id="ARBA00022553"/>
    </source>
</evidence>
<keyword evidence="13" id="KW-0472">Membrane</keyword>
<evidence type="ECO:0000259" key="19">
    <source>
        <dbReference type="PROSITE" id="PS50113"/>
    </source>
</evidence>
<dbReference type="PROSITE" id="PS50110">
    <property type="entry name" value="RESPONSE_REGULATORY"/>
    <property type="match status" value="1"/>
</dbReference>
<dbReference type="GO" id="GO:0005524">
    <property type="term" value="F:ATP binding"/>
    <property type="evidence" value="ECO:0007669"/>
    <property type="project" value="UniProtKB-KW"/>
</dbReference>
<dbReference type="InterPro" id="IPR004358">
    <property type="entry name" value="Sig_transdc_His_kin-like_C"/>
</dbReference>
<dbReference type="SUPFAM" id="SSF55874">
    <property type="entry name" value="ATPase domain of HSP90 chaperone/DNA topoisomerase II/histidine kinase"/>
    <property type="match status" value="1"/>
</dbReference>
<dbReference type="SUPFAM" id="SSF47384">
    <property type="entry name" value="Homodimeric domain of signal transducing histidine kinase"/>
    <property type="match status" value="1"/>
</dbReference>
<keyword evidence="10" id="KW-0067">ATP-binding</keyword>
<organism evidence="20">
    <name type="scientific">uncultured Leptolyngbya sp</name>
    <dbReference type="NCBI Taxonomy" id="332963"/>
    <lineage>
        <taxon>Bacteria</taxon>
        <taxon>Bacillati</taxon>
        <taxon>Cyanobacteriota</taxon>
        <taxon>Cyanophyceae</taxon>
        <taxon>Leptolyngbyales</taxon>
        <taxon>Leptolyngbyaceae</taxon>
        <taxon>Leptolyngbya group</taxon>
        <taxon>Leptolyngbya</taxon>
        <taxon>environmental samples</taxon>
    </lineage>
</organism>
<dbReference type="AlphaFoldDB" id="A0A6J4PVR6"/>
<evidence type="ECO:0000256" key="13">
    <source>
        <dbReference type="ARBA" id="ARBA00023136"/>
    </source>
</evidence>
<evidence type="ECO:0000256" key="11">
    <source>
        <dbReference type="ARBA" id="ARBA00022989"/>
    </source>
</evidence>
<sequence>MRIEKHPEQPEERLVSGRDLNAYLHAHDWSQTPLGAVETWTDSFKMAVQLQLAARTQAQSPAAVPPAAGLPAQHDTQTAALVPAVPAEAFRVTLAEALRPLTDVNEIQATAARLLGEHLGASRVVYAEVLPSGKDVLVHKNYTNGVTALGGSYRLDEFGRHLTADHRAGQTAIVPDVANSLHYTDSEKARYRTLAIAAHLDVPLIKKEQCVALLAVHQATPRQWTAREVQWVEETAEQTWATVARARAEAALRASEAHYRTLFESIDEGFCIIEVLFDAEGQPFDHRILQANPAFERQTGLVNPEGKRASELAPGVEPYWHDLYAQVIHTGESIRTEARSDALDRWFDVLVSRVGAAAMRQVAIVFTDISERKQAEATLQQTAAALERQLRQLDAITAAVPDFIYTFALSGRFTYISQALLDLWQKTAAEALGKNFFELDYPAELAARLQQQIQQVIETRQPLKDETPYTSAVGTRAYEYIFVPMFDATGAVEAVAGVTRDITERKQAEATLRESEQRFRLMADAVPQIVWLTDAEGRVEFFNKQWSNYTGVPYAPTTAAAVTASFVHPDDRERTMAAFDAARRSGGVFTVEHRIRSATGSYRWFLVRAEPYRHPLTGAITRWFGASTDIHDRKQAEAIITTDLVHTRLLRDLSAQLLTEDNIQVLYDAILATAITLTHAAAGTVQILDTETQELVLLAFQGFDRTMTDHFARVKTSANTACGLALRRGTRTFLAFDQPECDDPSGALQMHVNAGYRSAQSTPLVSRAGRPLGMVSTHWRQHYRPTARELRFLDLLARQAADLLEQRQTEAARQQVLAREQAARAEAEQANRIKDEFLAVLSHELRSPLNPILGWTRLLRHGNLDPARQRQALDTIERNAKLQAQLIEDLLDISRIMQGKLTLTVAPVRLAFVIAAAAETVSLAADAKQIQITLDLDPDVAPISGDAARLQQVVWNLLTNAVKFTNPGGQVTVALRQVPAAGSLGPALAQLRVSDTGKGIEPQFLPHVFEHFRQADATTTRKFGGLGLGLAIVRQIVAMHGGTVGAESAGENQGAIFTVQLPLHLPAQTSEPEPPHDSLATETPLSHRQILLVDDDTDTREFEVFLLEQYGARVTAVASGSAALQALEQELPDVIVSDIGMPEMDGYRLMQQIRSRPSTQGGTVPAIALTAYAAEFDQKRALQAGFQQHLTKPVEPERLVSALVHLLQPN</sequence>
<dbReference type="InterPro" id="IPR013655">
    <property type="entry name" value="PAS_fold_3"/>
</dbReference>
<dbReference type="InterPro" id="IPR003018">
    <property type="entry name" value="GAF"/>
</dbReference>
<dbReference type="InterPro" id="IPR003594">
    <property type="entry name" value="HATPase_dom"/>
</dbReference>
<dbReference type="FunFam" id="3.30.450.20:FF:000099">
    <property type="entry name" value="Sensory box sensor histidine kinase"/>
    <property type="match status" value="1"/>
</dbReference>
<evidence type="ECO:0000256" key="3">
    <source>
        <dbReference type="ARBA" id="ARBA00006402"/>
    </source>
</evidence>
<dbReference type="InterPro" id="IPR036890">
    <property type="entry name" value="HATPase_C_sf"/>
</dbReference>
<dbReference type="PRINTS" id="PR00344">
    <property type="entry name" value="BCTRLSENSOR"/>
</dbReference>
<dbReference type="Pfam" id="PF02518">
    <property type="entry name" value="HATPase_c"/>
    <property type="match status" value="1"/>
</dbReference>
<dbReference type="PROSITE" id="PS50113">
    <property type="entry name" value="PAC"/>
    <property type="match status" value="2"/>
</dbReference>
<dbReference type="Pfam" id="PF00072">
    <property type="entry name" value="Response_reg"/>
    <property type="match status" value="1"/>
</dbReference>
<dbReference type="PANTHER" id="PTHR43547">
    <property type="entry name" value="TWO-COMPONENT HISTIDINE KINASE"/>
    <property type="match status" value="1"/>
</dbReference>
<dbReference type="InterPro" id="IPR035965">
    <property type="entry name" value="PAS-like_dom_sf"/>
</dbReference>
<comment type="catalytic activity">
    <reaction evidence="1">
        <text>ATP + protein L-histidine = ADP + protein N-phospho-L-histidine.</text>
        <dbReference type="EC" id="2.7.13.3"/>
    </reaction>
</comment>
<dbReference type="InterPro" id="IPR013656">
    <property type="entry name" value="PAS_4"/>
</dbReference>
<feature type="domain" description="PAC" evidence="19">
    <location>
        <begin position="589"/>
        <end position="642"/>
    </location>
</feature>
<dbReference type="InterPro" id="IPR029016">
    <property type="entry name" value="GAF-like_dom_sf"/>
</dbReference>
<dbReference type="SUPFAM" id="SSF55785">
    <property type="entry name" value="PYP-like sensor domain (PAS domain)"/>
    <property type="match status" value="3"/>
</dbReference>
<dbReference type="CDD" id="cd16922">
    <property type="entry name" value="HATPase_EvgS-ArcB-TorS-like"/>
    <property type="match status" value="1"/>
</dbReference>
<dbReference type="Gene3D" id="3.30.450.40">
    <property type="match status" value="2"/>
</dbReference>
<dbReference type="Pfam" id="PF01590">
    <property type="entry name" value="GAF"/>
    <property type="match status" value="1"/>
</dbReference>
<evidence type="ECO:0000259" key="16">
    <source>
        <dbReference type="PROSITE" id="PS50109"/>
    </source>
</evidence>
<name>A0A6J4PVR6_9CYAN</name>
<dbReference type="SUPFAM" id="SSF52172">
    <property type="entry name" value="CheY-like"/>
    <property type="match status" value="1"/>
</dbReference>
<dbReference type="SMART" id="SM00387">
    <property type="entry name" value="HATPase_c"/>
    <property type="match status" value="1"/>
</dbReference>
<feature type="domain" description="PAS" evidence="18">
    <location>
        <begin position="389"/>
        <end position="460"/>
    </location>
</feature>
<evidence type="ECO:0000256" key="14">
    <source>
        <dbReference type="ARBA" id="ARBA00074306"/>
    </source>
</evidence>
<dbReference type="CDD" id="cd17580">
    <property type="entry name" value="REC_2_DhkD-like"/>
    <property type="match status" value="1"/>
</dbReference>
<feature type="domain" description="Histidine kinase" evidence="16">
    <location>
        <begin position="840"/>
        <end position="1065"/>
    </location>
</feature>
<dbReference type="SMART" id="SM00091">
    <property type="entry name" value="PAS"/>
    <property type="match status" value="3"/>
</dbReference>
<dbReference type="Gene3D" id="3.30.565.10">
    <property type="entry name" value="Histidine kinase-like ATPase, C-terminal domain"/>
    <property type="match status" value="1"/>
</dbReference>
<evidence type="ECO:0000259" key="18">
    <source>
        <dbReference type="PROSITE" id="PS50112"/>
    </source>
</evidence>
<dbReference type="InterPro" id="IPR003661">
    <property type="entry name" value="HisK_dim/P_dom"/>
</dbReference>
<evidence type="ECO:0000256" key="7">
    <source>
        <dbReference type="ARBA" id="ARBA00022692"/>
    </source>
</evidence>
<dbReference type="Pfam" id="PF00512">
    <property type="entry name" value="HisKA"/>
    <property type="match status" value="1"/>
</dbReference>
<dbReference type="InterPro" id="IPR036097">
    <property type="entry name" value="HisK_dim/P_sf"/>
</dbReference>
<dbReference type="Gene3D" id="3.30.450.20">
    <property type="entry name" value="PAS domain"/>
    <property type="match status" value="3"/>
</dbReference>
<keyword evidence="11" id="KW-1133">Transmembrane helix</keyword>
<dbReference type="SMART" id="SM00388">
    <property type="entry name" value="HisKA"/>
    <property type="match status" value="1"/>
</dbReference>
<keyword evidence="6" id="KW-0808">Transferase</keyword>
<evidence type="ECO:0000256" key="1">
    <source>
        <dbReference type="ARBA" id="ARBA00000085"/>
    </source>
</evidence>
<dbReference type="GO" id="GO:0000155">
    <property type="term" value="F:phosphorelay sensor kinase activity"/>
    <property type="evidence" value="ECO:0007669"/>
    <property type="project" value="InterPro"/>
</dbReference>
<dbReference type="InterPro" id="IPR000700">
    <property type="entry name" value="PAS-assoc_C"/>
</dbReference>
<keyword evidence="12" id="KW-0902">Two-component regulatory system</keyword>
<evidence type="ECO:0000256" key="12">
    <source>
        <dbReference type="ARBA" id="ARBA00023012"/>
    </source>
</evidence>
<dbReference type="FunFam" id="3.30.565.10:FF:000010">
    <property type="entry name" value="Sensor histidine kinase RcsC"/>
    <property type="match status" value="1"/>
</dbReference>
<keyword evidence="7" id="KW-0812">Transmembrane</keyword>
<dbReference type="SUPFAM" id="SSF55781">
    <property type="entry name" value="GAF domain-like"/>
    <property type="match status" value="2"/>
</dbReference>
<dbReference type="FunFam" id="1.10.287.130:FF:000004">
    <property type="entry name" value="Ethylene receptor 1"/>
    <property type="match status" value="1"/>
</dbReference>
<feature type="domain" description="PAS" evidence="18">
    <location>
        <begin position="515"/>
        <end position="586"/>
    </location>
</feature>
<dbReference type="InterPro" id="IPR011006">
    <property type="entry name" value="CheY-like_superfamily"/>
</dbReference>
<dbReference type="PROSITE" id="PS50112">
    <property type="entry name" value="PAS"/>
    <property type="match status" value="2"/>
</dbReference>
<dbReference type="InterPro" id="IPR005467">
    <property type="entry name" value="His_kinase_dom"/>
</dbReference>
<evidence type="ECO:0000256" key="2">
    <source>
        <dbReference type="ARBA" id="ARBA00004370"/>
    </source>
</evidence>
<keyword evidence="8" id="KW-0547">Nucleotide-binding</keyword>
<dbReference type="GO" id="GO:0016020">
    <property type="term" value="C:membrane"/>
    <property type="evidence" value="ECO:0007669"/>
    <property type="project" value="UniProtKB-SubCell"/>
</dbReference>
<dbReference type="Pfam" id="PF08447">
    <property type="entry name" value="PAS_3"/>
    <property type="match status" value="1"/>
</dbReference>
<proteinExistence type="inferred from homology"/>
<dbReference type="SMART" id="SM00065">
    <property type="entry name" value="GAF"/>
    <property type="match status" value="2"/>
</dbReference>
<dbReference type="EMBL" id="CADCTY010002444">
    <property type="protein sequence ID" value="CAA9423499.1"/>
    <property type="molecule type" value="Genomic_DNA"/>
</dbReference>
<dbReference type="NCBIfam" id="TIGR00229">
    <property type="entry name" value="sensory_box"/>
    <property type="match status" value="3"/>
</dbReference>
<keyword evidence="5 15" id="KW-0597">Phosphoprotein</keyword>
<evidence type="ECO:0000256" key="9">
    <source>
        <dbReference type="ARBA" id="ARBA00022777"/>
    </source>
</evidence>
<evidence type="ECO:0000256" key="10">
    <source>
        <dbReference type="ARBA" id="ARBA00022840"/>
    </source>
</evidence>
<dbReference type="Pfam" id="PF13188">
    <property type="entry name" value="PAS_8"/>
    <property type="match status" value="1"/>
</dbReference>
<evidence type="ECO:0000313" key="20">
    <source>
        <dbReference type="EMBL" id="CAA9423499.1"/>
    </source>
</evidence>
<dbReference type="InterPro" id="IPR001610">
    <property type="entry name" value="PAC"/>
</dbReference>
<dbReference type="CDD" id="cd00082">
    <property type="entry name" value="HisKA"/>
    <property type="match status" value="1"/>
</dbReference>
<dbReference type="SMART" id="SM00448">
    <property type="entry name" value="REC"/>
    <property type="match status" value="1"/>
</dbReference>
<comment type="subcellular location">
    <subcellularLocation>
        <location evidence="2">Membrane</location>
    </subcellularLocation>
</comment>
<comment type="similarity">
    <text evidence="3">In the N-terminal section; belongs to the phytochrome family.</text>
</comment>
<gene>
    <name evidence="20" type="ORF">AVDCRST_MAG94-7138</name>
</gene>
<dbReference type="Pfam" id="PF08448">
    <property type="entry name" value="PAS_4"/>
    <property type="match status" value="1"/>
</dbReference>
<evidence type="ECO:0000259" key="17">
    <source>
        <dbReference type="PROSITE" id="PS50110"/>
    </source>
</evidence>
<dbReference type="Gene3D" id="3.40.50.2300">
    <property type="match status" value="1"/>
</dbReference>
<dbReference type="CDD" id="cd00130">
    <property type="entry name" value="PAS"/>
    <property type="match status" value="2"/>
</dbReference>
<feature type="domain" description="PAC" evidence="19">
    <location>
        <begin position="463"/>
        <end position="514"/>
    </location>
</feature>
<evidence type="ECO:0000256" key="15">
    <source>
        <dbReference type="PROSITE-ProRule" id="PRU00169"/>
    </source>
</evidence>
<dbReference type="PROSITE" id="PS50109">
    <property type="entry name" value="HIS_KIN"/>
    <property type="match status" value="1"/>
</dbReference>
<feature type="modified residue" description="4-aspartylphosphate" evidence="15">
    <location>
        <position position="1138"/>
    </location>
</feature>
<accession>A0A6J4PVR6</accession>
<evidence type="ECO:0000256" key="8">
    <source>
        <dbReference type="ARBA" id="ARBA00022741"/>
    </source>
</evidence>
<dbReference type="InterPro" id="IPR001789">
    <property type="entry name" value="Sig_transdc_resp-reg_receiver"/>
</dbReference>
<dbReference type="PANTHER" id="PTHR43547:SF2">
    <property type="entry name" value="HYBRID SIGNAL TRANSDUCTION HISTIDINE KINASE C"/>
    <property type="match status" value="1"/>
</dbReference>
<dbReference type="Gene3D" id="1.10.287.130">
    <property type="match status" value="1"/>
</dbReference>
<evidence type="ECO:0000256" key="6">
    <source>
        <dbReference type="ARBA" id="ARBA00022679"/>
    </source>
</evidence>
<feature type="domain" description="Response regulatory" evidence="17">
    <location>
        <begin position="1089"/>
        <end position="1207"/>
    </location>
</feature>
<dbReference type="EC" id="2.7.13.3" evidence="4"/>
<protein>
    <recommendedName>
        <fullName evidence="14">Circadian input-output histidine kinase CikA</fullName>
        <ecNumber evidence="4">2.7.13.3</ecNumber>
    </recommendedName>
</protein>
<dbReference type="SMART" id="SM00086">
    <property type="entry name" value="PAC"/>
    <property type="match status" value="1"/>
</dbReference>
<dbReference type="InterPro" id="IPR000014">
    <property type="entry name" value="PAS"/>
</dbReference>
<keyword evidence="9 20" id="KW-0418">Kinase</keyword>
<evidence type="ECO:0000256" key="4">
    <source>
        <dbReference type="ARBA" id="ARBA00012438"/>
    </source>
</evidence>
<dbReference type="Pfam" id="PF13185">
    <property type="entry name" value="GAF_2"/>
    <property type="match status" value="1"/>
</dbReference>